<sequence>MAFGSLRFRGGAPKNINKISFRIIWKVISNHPFLVATLLYLIILQRHFPLLFSLLVSASPVLICTALLLGTLLIHGQQQNHSVNVVNERNVDDRSTVADSLNNGVGDFTYSADKDGIFSTDEFGDIQNDVVGKEVAASREFDPRGKTVDDFTRLSQRSSNQIDGIREGFHFADFDLKDVQTRELPTPNFDEKYDKTVNVRHGSAFISQKLVDSVTNRKGSYSTSDGAEKFSLDVLVAEVTPTPRETHPLLGSEDPRHLQTSQAATFKSETQSLESIQSSENSDEESIYRDKEEDEKGDDVENDETPKAIDGDSPSPFAWTENDQRILQELRNSEIEKNEHLESLIARAEDDESEEQNEGSDDVDDDDDVDLDVDVDVDDEEENVDLEKDGGKHVTLWTEEDEKNLRHLGCSELERNLRLENLLVRRRVKRNFSMISEKNLIDLDKFVPPSPIPPILTTRVSPFDNFDDTSHHSSAPPIPGSAPSVTLPRKNPFDSPSTSPKSTQNLGLDGVKESSVHVNLKNAAASRENGSSSTEHNTIGQVSKPELVGMNRKENLFRRYESFSSGFNITEESSSTHDFLDFDRKNFVLRRHETFNTRTTFPSFFNSKKPVFVTEQVAGEVWHPSLDRQLSQDTESVESGTSSDTELSTAPDNHEFVEHDLDNQEAHNEVEHDEFVEHDLDNQEAQNEVDHTSNHMETGSESSEVINSEYDDDQDEHHVGSMEMNVDNVYQNQDFLHDGHNDHDATSSSSSSEHDADSSVNETRIEQEQAEVSGLSPKNSLNMSEVSQISMDDDHLPVEPIYDTSPSGAEKITAFTNPAEV</sequence>
<feature type="compositionally biased region" description="Basic and acidic residues" evidence="1">
    <location>
        <begin position="735"/>
        <end position="745"/>
    </location>
</feature>
<evidence type="ECO:0000256" key="2">
    <source>
        <dbReference type="SAM" id="Phobius"/>
    </source>
</evidence>
<feature type="compositionally biased region" description="Acidic residues" evidence="1">
    <location>
        <begin position="292"/>
        <end position="303"/>
    </location>
</feature>
<feature type="compositionally biased region" description="Polar residues" evidence="1">
    <location>
        <begin position="494"/>
        <end position="506"/>
    </location>
</feature>
<dbReference type="Proteomes" id="UP001443914">
    <property type="component" value="Unassembled WGS sequence"/>
</dbReference>
<feature type="compositionally biased region" description="Basic and acidic residues" evidence="1">
    <location>
        <begin position="752"/>
        <end position="767"/>
    </location>
</feature>
<feature type="region of interest" description="Disordered" evidence="1">
    <location>
        <begin position="685"/>
        <end position="704"/>
    </location>
</feature>
<reference evidence="3" key="1">
    <citation type="submission" date="2024-03" db="EMBL/GenBank/DDBJ databases">
        <title>WGS assembly of Saponaria officinalis var. Norfolk2.</title>
        <authorList>
            <person name="Jenkins J."/>
            <person name="Shu S."/>
            <person name="Grimwood J."/>
            <person name="Barry K."/>
            <person name="Goodstein D."/>
            <person name="Schmutz J."/>
            <person name="Leebens-Mack J."/>
            <person name="Osbourn A."/>
        </authorList>
    </citation>
    <scope>NUCLEOTIDE SEQUENCE [LARGE SCALE GENOMIC DNA]</scope>
    <source>
        <strain evidence="3">JIC</strain>
    </source>
</reference>
<evidence type="ECO:0000256" key="1">
    <source>
        <dbReference type="SAM" id="MobiDB-lite"/>
    </source>
</evidence>
<dbReference type="PANTHER" id="PTHR33870">
    <property type="entry name" value="CARDIOMYOPATHY-ASSOCIATED PROTEIN"/>
    <property type="match status" value="1"/>
</dbReference>
<gene>
    <name evidence="3" type="ORF">RND81_10G187500</name>
</gene>
<feature type="transmembrane region" description="Helical" evidence="2">
    <location>
        <begin position="23"/>
        <end position="43"/>
    </location>
</feature>
<evidence type="ECO:0000313" key="3">
    <source>
        <dbReference type="EMBL" id="KAK9684116.1"/>
    </source>
</evidence>
<accession>A0AAW1I537</accession>
<feature type="transmembrane region" description="Helical" evidence="2">
    <location>
        <begin position="50"/>
        <end position="74"/>
    </location>
</feature>
<dbReference type="PANTHER" id="PTHR33870:SF4">
    <property type="entry name" value="CARDIOMYOPATHY-ASSOCIATED PROTEIN"/>
    <property type="match status" value="1"/>
</dbReference>
<feature type="compositionally biased region" description="Polar residues" evidence="1">
    <location>
        <begin position="628"/>
        <end position="650"/>
    </location>
</feature>
<organism evidence="3 4">
    <name type="scientific">Saponaria officinalis</name>
    <name type="common">Common soapwort</name>
    <name type="synonym">Lychnis saponaria</name>
    <dbReference type="NCBI Taxonomy" id="3572"/>
    <lineage>
        <taxon>Eukaryota</taxon>
        <taxon>Viridiplantae</taxon>
        <taxon>Streptophyta</taxon>
        <taxon>Embryophyta</taxon>
        <taxon>Tracheophyta</taxon>
        <taxon>Spermatophyta</taxon>
        <taxon>Magnoliopsida</taxon>
        <taxon>eudicotyledons</taxon>
        <taxon>Gunneridae</taxon>
        <taxon>Pentapetalae</taxon>
        <taxon>Caryophyllales</taxon>
        <taxon>Caryophyllaceae</taxon>
        <taxon>Caryophylleae</taxon>
        <taxon>Saponaria</taxon>
    </lineage>
</organism>
<comment type="caution">
    <text evidence="3">The sequence shown here is derived from an EMBL/GenBank/DDBJ whole genome shotgun (WGS) entry which is preliminary data.</text>
</comment>
<proteinExistence type="predicted"/>
<keyword evidence="2" id="KW-1133">Transmembrane helix</keyword>
<keyword evidence="2" id="KW-0472">Membrane</keyword>
<feature type="region of interest" description="Disordered" evidence="1">
    <location>
        <begin position="734"/>
        <end position="821"/>
    </location>
</feature>
<protein>
    <submittedName>
        <fullName evidence="3">Uncharacterized protein</fullName>
    </submittedName>
</protein>
<dbReference type="AlphaFoldDB" id="A0AAW1I537"/>
<feature type="compositionally biased region" description="Polar residues" evidence="1">
    <location>
        <begin position="258"/>
        <end position="280"/>
    </location>
</feature>
<feature type="region of interest" description="Disordered" evidence="1">
    <location>
        <begin position="244"/>
        <end position="319"/>
    </location>
</feature>
<dbReference type="EMBL" id="JBDFQZ010000010">
    <property type="protein sequence ID" value="KAK9684116.1"/>
    <property type="molecule type" value="Genomic_DNA"/>
</dbReference>
<evidence type="ECO:0000313" key="4">
    <source>
        <dbReference type="Proteomes" id="UP001443914"/>
    </source>
</evidence>
<feature type="region of interest" description="Disordered" evidence="1">
    <location>
        <begin position="347"/>
        <end position="370"/>
    </location>
</feature>
<feature type="compositionally biased region" description="Polar residues" evidence="1">
    <location>
        <begin position="695"/>
        <end position="704"/>
    </location>
</feature>
<feature type="compositionally biased region" description="Polar residues" evidence="1">
    <location>
        <begin position="776"/>
        <end position="790"/>
    </location>
</feature>
<name>A0AAW1I537_SAPOF</name>
<keyword evidence="4" id="KW-1185">Reference proteome</keyword>
<keyword evidence="2" id="KW-0812">Transmembrane</keyword>
<feature type="compositionally biased region" description="Acidic residues" evidence="1">
    <location>
        <begin position="349"/>
        <end position="370"/>
    </location>
</feature>
<feature type="region of interest" description="Disordered" evidence="1">
    <location>
        <begin position="624"/>
        <end position="650"/>
    </location>
</feature>
<feature type="region of interest" description="Disordered" evidence="1">
    <location>
        <begin position="466"/>
        <end position="511"/>
    </location>
</feature>